<accession>A0ABQ8FT09</accession>
<name>A0ABQ8FT09_9PEZI</name>
<dbReference type="PANTHER" id="PTHR37535">
    <property type="entry name" value="FLUG DOMAIN PROTEIN"/>
    <property type="match status" value="1"/>
</dbReference>
<dbReference type="Pfam" id="PF11917">
    <property type="entry name" value="DUF3435"/>
    <property type="match status" value="1"/>
</dbReference>
<reference evidence="2 3" key="1">
    <citation type="journal article" date="2021" name="Nat. Commun.">
        <title>Genetic determinants of endophytism in the Arabidopsis root mycobiome.</title>
        <authorList>
            <person name="Mesny F."/>
            <person name="Miyauchi S."/>
            <person name="Thiergart T."/>
            <person name="Pickel B."/>
            <person name="Atanasova L."/>
            <person name="Karlsson M."/>
            <person name="Huettel B."/>
            <person name="Barry K.W."/>
            <person name="Haridas S."/>
            <person name="Chen C."/>
            <person name="Bauer D."/>
            <person name="Andreopoulos W."/>
            <person name="Pangilinan J."/>
            <person name="LaButti K."/>
            <person name="Riley R."/>
            <person name="Lipzen A."/>
            <person name="Clum A."/>
            <person name="Drula E."/>
            <person name="Henrissat B."/>
            <person name="Kohler A."/>
            <person name="Grigoriev I.V."/>
            <person name="Martin F.M."/>
            <person name="Hacquard S."/>
        </authorList>
    </citation>
    <scope>NUCLEOTIDE SEQUENCE [LARGE SCALE GENOMIC DNA]</scope>
    <source>
        <strain evidence="2 3">MPI-SDFR-AT-0080</strain>
    </source>
</reference>
<evidence type="ECO:0000313" key="3">
    <source>
        <dbReference type="Proteomes" id="UP000774617"/>
    </source>
</evidence>
<dbReference type="EMBL" id="JAGTJR010000061">
    <property type="protein sequence ID" value="KAH7025326.1"/>
    <property type="molecule type" value="Genomic_DNA"/>
</dbReference>
<organism evidence="2 3">
    <name type="scientific">Macrophomina phaseolina</name>
    <dbReference type="NCBI Taxonomy" id="35725"/>
    <lineage>
        <taxon>Eukaryota</taxon>
        <taxon>Fungi</taxon>
        <taxon>Dikarya</taxon>
        <taxon>Ascomycota</taxon>
        <taxon>Pezizomycotina</taxon>
        <taxon>Dothideomycetes</taxon>
        <taxon>Dothideomycetes incertae sedis</taxon>
        <taxon>Botryosphaeriales</taxon>
        <taxon>Botryosphaeriaceae</taxon>
        <taxon>Macrophomina</taxon>
    </lineage>
</organism>
<dbReference type="PANTHER" id="PTHR37535:SF2">
    <property type="entry name" value="FINGER DOMAIN PROTEIN, PUTATIVE (AFU_ORTHOLOGUE AFUA_6G09300)-RELATED"/>
    <property type="match status" value="1"/>
</dbReference>
<feature type="region of interest" description="Disordered" evidence="1">
    <location>
        <begin position="1"/>
        <end position="22"/>
    </location>
</feature>
<dbReference type="InterPro" id="IPR021842">
    <property type="entry name" value="DUF3435"/>
</dbReference>
<gene>
    <name evidence="2" type="ORF">B0J12DRAFT_705182</name>
</gene>
<feature type="compositionally biased region" description="Polar residues" evidence="1">
    <location>
        <begin position="1"/>
        <end position="15"/>
    </location>
</feature>
<protein>
    <recommendedName>
        <fullName evidence="4">C2H2-type domain-containing protein</fullName>
    </recommendedName>
</protein>
<proteinExistence type="predicted"/>
<evidence type="ECO:0000313" key="2">
    <source>
        <dbReference type="EMBL" id="KAH7025326.1"/>
    </source>
</evidence>
<dbReference type="Proteomes" id="UP000774617">
    <property type="component" value="Unassembled WGS sequence"/>
</dbReference>
<evidence type="ECO:0008006" key="4">
    <source>
        <dbReference type="Google" id="ProtNLM"/>
    </source>
</evidence>
<evidence type="ECO:0000256" key="1">
    <source>
        <dbReference type="SAM" id="MobiDB-lite"/>
    </source>
</evidence>
<comment type="caution">
    <text evidence="2">The sequence shown here is derived from an EMBL/GenBank/DDBJ whole genome shotgun (WGS) entry which is preliminary data.</text>
</comment>
<sequence>MSDKYSTPSETNLSSDEGESCTEDDFDGIDAEFNETTLTQRVYSKSSEVLLASIEKLWCEKWNAQANLQTITIRTLHNFFFWVLKRRKKTLRSMKDILKALARRFNLKSEKREKTAMYVEDMFEVLKAQWTSPEMTFDHERHRLELSLFMLLAGTTGNRPGALLALRYRDVQATLIRDPAGGSEPYVLLEFIYTHTKGYLGQKDSNTFVIPEIRHDPCLILSPHAYFLALAFSDQAFAASGLTGPEALYKLRVPDQMNQLRLPWKEEMLEVPIFRKSCRTVRGIEISQEPLPDSTVRPWLRKLGEITGMEKICHPYILRYAAGKAFDNCGLCELTVHRWDQSEVFQQHYLPRHISADTQAAYRGLPAQSAVMRAASGMSRGLDARRPRKLSAEQLHQIKTHPKVEKSRKKMDELKLKVRQVKRKDHSDPRLPALQAAKDKAVRAHRNEKRRQKEALLRKARERFQKDQAVADIENLLNDLPAEAPESVKHEYALDERSRAVQALFTLPEQTLSEERRRESRAITALVALCQKKEDRRRAQYSKAPTKGDASDSGVASVVVNEHSESRNLECKPTQCFLCFGDQGLPVQKREKEFCSRADLKKHVLRYHLRHFTEDATVLCPLDGEPLRGHMDVLSHGQFIHGTPFLIR</sequence>
<keyword evidence="3" id="KW-1185">Reference proteome</keyword>